<evidence type="ECO:0000313" key="1">
    <source>
        <dbReference type="EMBL" id="PTH79113.1"/>
    </source>
</evidence>
<accession>A0A2T4MWZ8</accession>
<comment type="caution">
    <text evidence="1">The sequence shown here is derived from an EMBL/GenBank/DDBJ whole genome shotgun (WGS) entry which is preliminary data.</text>
</comment>
<dbReference type="EMBL" id="PZKL01000045">
    <property type="protein sequence ID" value="PTH79113.1"/>
    <property type="molecule type" value="Genomic_DNA"/>
</dbReference>
<reference evidence="1 2" key="1">
    <citation type="submission" date="2018-03" db="EMBL/GenBank/DDBJ databases">
        <title>Aeromonas veronii whole genome sequencing and analysis.</title>
        <authorList>
            <person name="Xie H."/>
            <person name="Liu T."/>
            <person name="Wang K."/>
        </authorList>
    </citation>
    <scope>NUCLEOTIDE SEQUENCE [LARGE SCALE GENOMIC DNA]</scope>
    <source>
        <strain evidence="1 2">XH.VA.1</strain>
    </source>
</reference>
<evidence type="ECO:0000313" key="2">
    <source>
        <dbReference type="Proteomes" id="UP000241986"/>
    </source>
</evidence>
<gene>
    <name evidence="1" type="ORF">DAA48_21990</name>
</gene>
<dbReference type="Proteomes" id="UP000241986">
    <property type="component" value="Unassembled WGS sequence"/>
</dbReference>
<protein>
    <submittedName>
        <fullName evidence="1">Uncharacterized protein</fullName>
    </submittedName>
</protein>
<name>A0A2T4MWZ8_AERVE</name>
<sequence>MSRTYRSKKGVQPYNPCFVHSDIENSYQLGIEEAKKQVEEFHRDGSWTYGKGCYGKAHDRLRGRRASVRQEIRRVCMTEHRDDYSPDSEMLVRSHGRWSMY</sequence>
<organism evidence="1 2">
    <name type="scientific">Aeromonas veronii</name>
    <dbReference type="NCBI Taxonomy" id="654"/>
    <lineage>
        <taxon>Bacteria</taxon>
        <taxon>Pseudomonadati</taxon>
        <taxon>Pseudomonadota</taxon>
        <taxon>Gammaproteobacteria</taxon>
        <taxon>Aeromonadales</taxon>
        <taxon>Aeromonadaceae</taxon>
        <taxon>Aeromonas</taxon>
    </lineage>
</organism>
<dbReference type="AlphaFoldDB" id="A0A2T4MWZ8"/>
<proteinExistence type="predicted"/>